<dbReference type="SUPFAM" id="SSF56672">
    <property type="entry name" value="DNA/RNA polymerases"/>
    <property type="match status" value="1"/>
</dbReference>
<dbReference type="PANTHER" id="PTHR47027">
    <property type="entry name" value="REVERSE TRANSCRIPTASE DOMAIN-CONTAINING PROTEIN"/>
    <property type="match status" value="1"/>
</dbReference>
<accession>A0A816C1K6</accession>
<dbReference type="InterPro" id="IPR043502">
    <property type="entry name" value="DNA/RNA_pol_sf"/>
</dbReference>
<evidence type="ECO:0000313" key="2">
    <source>
        <dbReference type="EMBL" id="CAF1615973.1"/>
    </source>
</evidence>
<organism evidence="2 3">
    <name type="scientific">Rotaria magnacalcarata</name>
    <dbReference type="NCBI Taxonomy" id="392030"/>
    <lineage>
        <taxon>Eukaryota</taxon>
        <taxon>Metazoa</taxon>
        <taxon>Spiralia</taxon>
        <taxon>Gnathifera</taxon>
        <taxon>Rotifera</taxon>
        <taxon>Eurotatoria</taxon>
        <taxon>Bdelloidea</taxon>
        <taxon>Philodinida</taxon>
        <taxon>Philodinidae</taxon>
        <taxon>Rotaria</taxon>
    </lineage>
</organism>
<dbReference type="EMBL" id="CAJNOW010012937">
    <property type="protein sequence ID" value="CAF1615973.1"/>
    <property type="molecule type" value="Genomic_DNA"/>
</dbReference>
<dbReference type="InterPro" id="IPR005135">
    <property type="entry name" value="Endo/exonuclease/phosphatase"/>
</dbReference>
<dbReference type="CDD" id="cd09076">
    <property type="entry name" value="L1-EN"/>
    <property type="match status" value="1"/>
</dbReference>
<dbReference type="OrthoDB" id="410381at2759"/>
<dbReference type="Gene3D" id="3.60.10.10">
    <property type="entry name" value="Endonuclease/exonuclease/phosphatase"/>
    <property type="match status" value="1"/>
</dbReference>
<comment type="caution">
    <text evidence="2">The sequence shown here is derived from an EMBL/GenBank/DDBJ whole genome shotgun (WGS) entry which is preliminary data.</text>
</comment>
<dbReference type="Pfam" id="PF03372">
    <property type="entry name" value="Exo_endo_phos"/>
    <property type="match status" value="1"/>
</dbReference>
<gene>
    <name evidence="2" type="ORF">KQP761_LOCUS24009</name>
</gene>
<evidence type="ECO:0000259" key="1">
    <source>
        <dbReference type="Pfam" id="PF03372"/>
    </source>
</evidence>
<evidence type="ECO:0000313" key="3">
    <source>
        <dbReference type="Proteomes" id="UP000663834"/>
    </source>
</evidence>
<protein>
    <recommendedName>
        <fullName evidence="1">Endonuclease/exonuclease/phosphatase domain-containing protein</fullName>
    </recommendedName>
</protein>
<feature type="domain" description="Endonuclease/exonuclease/phosphatase" evidence="1">
    <location>
        <begin position="17"/>
        <end position="214"/>
    </location>
</feature>
<dbReference type="Proteomes" id="UP000663834">
    <property type="component" value="Unassembled WGS sequence"/>
</dbReference>
<dbReference type="SUPFAM" id="SSF56219">
    <property type="entry name" value="DNase I-like"/>
    <property type="match status" value="1"/>
</dbReference>
<name>A0A816C1K6_9BILA</name>
<sequence length="489" mass="56696">MNQGKLVIVKLKMERMKIDILGISELKWTGNGHFTSGNCEVYYSGNQNIKRNGVALILNQKVVKSVIGYVFKNDRIISARIQGRPTNLTIIQIYAPTTEAEESTITKFYMELQEILEDVPKKDAILIIGDWNAKVGDTEAPGIVGKYGLGKQNEAGEKLIQLYQENSLVITNTWFQQPKRRLYTWTSPNGQHRNQIDYILCNRKWKSSITSVKTRPGVDCGIDHELLLANFKIKLKRYNKTSKATKPNLQNIPYSYNVEVKNRFAELELVNTEPEELWQEIHQIIYEEAKRNIPTITTKKKKTWISENTLRIAKERREAKIDGNKQLFSTLNAESQREELKDDSIKVLTTLCQQIWKTKQWPSYWKKSIFIPIPKNGTAKDCSNYRTIALISHASKIMLKIIQRRLQPFLERELPDTQAGFRKGRGTRDQIANLRWIIEKQSIRLCRPYKTMECTHKDGDTNTLHCPDKKPVFESTSNSENRIWKHQLV</sequence>
<dbReference type="GO" id="GO:0003824">
    <property type="term" value="F:catalytic activity"/>
    <property type="evidence" value="ECO:0007669"/>
    <property type="project" value="InterPro"/>
</dbReference>
<dbReference type="InterPro" id="IPR036691">
    <property type="entry name" value="Endo/exonu/phosph_ase_sf"/>
</dbReference>
<dbReference type="AlphaFoldDB" id="A0A816C1K6"/>
<proteinExistence type="predicted"/>
<reference evidence="2" key="1">
    <citation type="submission" date="2021-02" db="EMBL/GenBank/DDBJ databases">
        <authorList>
            <person name="Nowell W R."/>
        </authorList>
    </citation>
    <scope>NUCLEOTIDE SEQUENCE</scope>
</reference>
<dbReference type="PANTHER" id="PTHR47027:SF8">
    <property type="entry name" value="RIBONUCLEASE H"/>
    <property type="match status" value="1"/>
</dbReference>